<dbReference type="eggNOG" id="ENOG502ZB72">
    <property type="taxonomic scope" value="Bacteria"/>
</dbReference>
<evidence type="ECO:0000256" key="1">
    <source>
        <dbReference type="SAM" id="Phobius"/>
    </source>
</evidence>
<dbReference type="Proteomes" id="UP000004892">
    <property type="component" value="Unassembled WGS sequence"/>
</dbReference>
<gene>
    <name evidence="2" type="ORF">HMPREF9449_00407</name>
</gene>
<sequence length="422" mass="47656">MFCINKKLFCRRIRMSYSEKTCKASVLASVMIVAVLMLLVVSGLILVREHYDSAFYRLQEQKQQQMWLDSGFLFYCRDTAGQLRDTAGYVLFPEDKRSRIRVEAKPWGLYEAVTVMVGRTSSVRLLGMAQSARLPVLLYACDRGGIFSLAGRTQIEGKACLPAAGVSYTAVRSEFFDGTPLPVSQISRSGKELPALQEEVRQRVTDCYRLEEGVVWTAPLPEYWKQPFGESTLIFPVGGEIKGKYSGNVILYSETPVYLGEECRLDAVLMVAPSVVIGPGFQGSLQVFARDTVVVREGAELEYPSGIYLLSANPQRRVEIKEHAWVNGYVIVDGERRITQKREINYRQALTARVRGLVYVDGIAQVQGIIAGALYVKDSYYFSESGYYSGLLYNAVLLENPEMIWPFWLEGCPERRVIRWLE</sequence>
<evidence type="ECO:0000313" key="2">
    <source>
        <dbReference type="EMBL" id="EHP50718.1"/>
    </source>
</evidence>
<name>H1DDS1_9BACT</name>
<comment type="caution">
    <text evidence="2">The sequence shown here is derived from an EMBL/GenBank/DDBJ whole genome shotgun (WGS) entry which is preliminary data.</text>
</comment>
<protein>
    <submittedName>
        <fullName evidence="2">Uncharacterized protein</fullName>
    </submittedName>
</protein>
<organism evidence="2 3">
    <name type="scientific">Odoribacter laneus YIT 12061</name>
    <dbReference type="NCBI Taxonomy" id="742817"/>
    <lineage>
        <taxon>Bacteria</taxon>
        <taxon>Pseudomonadati</taxon>
        <taxon>Bacteroidota</taxon>
        <taxon>Bacteroidia</taxon>
        <taxon>Bacteroidales</taxon>
        <taxon>Odoribacteraceae</taxon>
        <taxon>Odoribacter</taxon>
    </lineage>
</organism>
<keyword evidence="1" id="KW-0472">Membrane</keyword>
<feature type="transmembrane region" description="Helical" evidence="1">
    <location>
        <begin position="21"/>
        <end position="47"/>
    </location>
</feature>
<reference evidence="2 3" key="1">
    <citation type="submission" date="2012-01" db="EMBL/GenBank/DDBJ databases">
        <title>The Genome Sequence of Odoribacter laneus YIT 12061.</title>
        <authorList>
            <consortium name="The Broad Institute Genome Sequencing Platform"/>
            <person name="Earl A."/>
            <person name="Ward D."/>
            <person name="Feldgarden M."/>
            <person name="Gevers D."/>
            <person name="Morotomi M."/>
            <person name="Young S.K."/>
            <person name="Zeng Q."/>
            <person name="Gargeya S."/>
            <person name="Fitzgerald M."/>
            <person name="Haas B."/>
            <person name="Abouelleil A."/>
            <person name="Alvarado L."/>
            <person name="Arachchi H.M."/>
            <person name="Berlin A."/>
            <person name="Chapman S.B."/>
            <person name="Gearin G."/>
            <person name="Goldberg J."/>
            <person name="Griggs A."/>
            <person name="Gujja S."/>
            <person name="Hansen M."/>
            <person name="Heiman D."/>
            <person name="Howarth C."/>
            <person name="Larimer J."/>
            <person name="Lui A."/>
            <person name="MacDonald P.J.P."/>
            <person name="McCowen C."/>
            <person name="Montmayeur A."/>
            <person name="Murphy C."/>
            <person name="Neiman D."/>
            <person name="Pearson M."/>
            <person name="Priest M."/>
            <person name="Roberts A."/>
            <person name="Saif S."/>
            <person name="Shea T."/>
            <person name="Sisk P."/>
            <person name="Stolte C."/>
            <person name="Sykes S."/>
            <person name="Wortman J."/>
            <person name="Nusbaum C."/>
            <person name="Birren B."/>
        </authorList>
    </citation>
    <scope>NUCLEOTIDE SEQUENCE [LARGE SCALE GENOMIC DNA]</scope>
    <source>
        <strain evidence="2 3">YIT 12061</strain>
    </source>
</reference>
<evidence type="ECO:0000313" key="3">
    <source>
        <dbReference type="Proteomes" id="UP000004892"/>
    </source>
</evidence>
<accession>H1DDS1</accession>
<dbReference type="STRING" id="742817.HMPREF9449_00407"/>
<keyword evidence="1" id="KW-1133">Transmembrane helix</keyword>
<proteinExistence type="predicted"/>
<dbReference type="EMBL" id="ADMC01000005">
    <property type="protein sequence ID" value="EHP50718.1"/>
    <property type="molecule type" value="Genomic_DNA"/>
</dbReference>
<keyword evidence="1" id="KW-0812">Transmembrane</keyword>
<dbReference type="AlphaFoldDB" id="H1DDS1"/>
<dbReference type="PATRIC" id="fig|742817.3.peg.434"/>
<dbReference type="HOGENOM" id="CLU_650258_0_0_10"/>
<keyword evidence="3" id="KW-1185">Reference proteome</keyword>